<sequence length="81" mass="9508">MAMDPYRVFLLLKKLLLLVSRLRPRPAVLFHSFNNRFHLVKTQIVQRENHPSCLQSCPTVVHQPRSVRLPWARKLLLQSAP</sequence>
<dbReference type="EMBL" id="AZBU02000002">
    <property type="protein sequence ID" value="TKR94604.1"/>
    <property type="molecule type" value="Genomic_DNA"/>
</dbReference>
<evidence type="ECO:0000313" key="2">
    <source>
        <dbReference type="EMBL" id="TKR94602.1"/>
    </source>
</evidence>
<reference evidence="2 4" key="2">
    <citation type="journal article" date="2015" name="Genome Biol.">
        <title>Comparative genomics of Steinernema reveals deeply conserved gene regulatory networks.</title>
        <authorList>
            <person name="Dillman A.R."/>
            <person name="Macchietto M."/>
            <person name="Porter C.F."/>
            <person name="Rogers A."/>
            <person name="Williams B."/>
            <person name="Antoshechkin I."/>
            <person name="Lee M.M."/>
            <person name="Goodwin Z."/>
            <person name="Lu X."/>
            <person name="Lewis E.E."/>
            <person name="Goodrich-Blair H."/>
            <person name="Stock S.P."/>
            <person name="Adams B.J."/>
            <person name="Sternberg P.W."/>
            <person name="Mortazavi A."/>
        </authorList>
    </citation>
    <scope>NUCLEOTIDE SEQUENCE [LARGE SCALE GENOMIC DNA]</scope>
    <source>
        <strain evidence="2 4">ALL</strain>
    </source>
</reference>
<evidence type="ECO:0008006" key="5">
    <source>
        <dbReference type="Google" id="ProtNLM"/>
    </source>
</evidence>
<feature type="chain" id="PRO_5036124460" description="Secreted protein" evidence="1">
    <location>
        <begin position="25"/>
        <end position="81"/>
    </location>
</feature>
<evidence type="ECO:0000313" key="3">
    <source>
        <dbReference type="EMBL" id="TKR94604.1"/>
    </source>
</evidence>
<reference evidence="2" key="3">
    <citation type="journal article" date="2019" name="G3 (Bethesda)">
        <title>Hybrid Assembly of the Genome of the Entomopathogenic Nematode Steinernema carpocapsae Identifies the X-Chromosome.</title>
        <authorList>
            <person name="Serra L."/>
            <person name="Macchietto M."/>
            <person name="Macias-Munoz A."/>
            <person name="McGill C.J."/>
            <person name="Rodriguez I.M."/>
            <person name="Rodriguez B."/>
            <person name="Murad R."/>
            <person name="Mortazavi A."/>
        </authorList>
    </citation>
    <scope>NUCLEOTIDE SEQUENCE</scope>
    <source>
        <strain evidence="2">ALL</strain>
    </source>
</reference>
<dbReference type="EMBL" id="AZBU02000002">
    <property type="protein sequence ID" value="TKR94602.1"/>
    <property type="molecule type" value="Genomic_DNA"/>
</dbReference>
<reference evidence="2" key="1">
    <citation type="submission" date="2013-11" db="EMBL/GenBank/DDBJ databases">
        <authorList>
            <person name="Sternberg P."/>
            <person name="Dillman A."/>
            <person name="Macchietto M."/>
        </authorList>
    </citation>
    <scope>NUCLEOTIDE SEQUENCE</scope>
    <source>
        <strain evidence="2">ALL</strain>
    </source>
</reference>
<name>A0A4U5PDT0_STECR</name>
<dbReference type="Proteomes" id="UP000298663">
    <property type="component" value="Unassembled WGS sequence"/>
</dbReference>
<comment type="caution">
    <text evidence="2">The sequence shown here is derived from an EMBL/GenBank/DDBJ whole genome shotgun (WGS) entry which is preliminary data.</text>
</comment>
<organism evidence="2 4">
    <name type="scientific">Steinernema carpocapsae</name>
    <name type="common">Entomopathogenic nematode</name>
    <dbReference type="NCBI Taxonomy" id="34508"/>
    <lineage>
        <taxon>Eukaryota</taxon>
        <taxon>Metazoa</taxon>
        <taxon>Ecdysozoa</taxon>
        <taxon>Nematoda</taxon>
        <taxon>Chromadorea</taxon>
        <taxon>Rhabditida</taxon>
        <taxon>Tylenchina</taxon>
        <taxon>Panagrolaimomorpha</taxon>
        <taxon>Strongyloidoidea</taxon>
        <taxon>Steinernematidae</taxon>
        <taxon>Steinernema</taxon>
    </lineage>
</organism>
<protein>
    <recommendedName>
        <fullName evidence="5">Secreted protein</fullName>
    </recommendedName>
</protein>
<keyword evidence="4" id="KW-1185">Reference proteome</keyword>
<proteinExistence type="predicted"/>
<dbReference type="AlphaFoldDB" id="A0A4U5PDT0"/>
<keyword evidence="1" id="KW-0732">Signal</keyword>
<feature type="signal peptide" evidence="1">
    <location>
        <begin position="1"/>
        <end position="24"/>
    </location>
</feature>
<evidence type="ECO:0000256" key="1">
    <source>
        <dbReference type="SAM" id="SignalP"/>
    </source>
</evidence>
<gene>
    <name evidence="2" type="ORF">L596_008865</name>
    <name evidence="3" type="ORF">L596_008867</name>
</gene>
<accession>A0A4U5PDT0</accession>
<evidence type="ECO:0000313" key="4">
    <source>
        <dbReference type="Proteomes" id="UP000298663"/>
    </source>
</evidence>